<gene>
    <name evidence="1" type="ORF">MCHLO_06284</name>
</gene>
<sequence length="180" mass="20778">MRTRCCHSVADITFLVLNRHHHLTAPSVFRTPTSDPTLKPSVATIYTRHRPPPCPTWLFNPTPPQPLIWPFLGALPSLIDVANMLEATHRTLPCLTRLFNPGFSACTYSSPECVAAVPSEYGLAPHRELNLEIKRALIRERRRRNYALGLPYRPRRGLRRANFSWRMHWPSRPAARRWNL</sequence>
<organism evidence="1 2">
    <name type="scientific">Mycena chlorophos</name>
    <name type="common">Agaric fungus</name>
    <name type="synonym">Agaricus chlorophos</name>
    <dbReference type="NCBI Taxonomy" id="658473"/>
    <lineage>
        <taxon>Eukaryota</taxon>
        <taxon>Fungi</taxon>
        <taxon>Dikarya</taxon>
        <taxon>Basidiomycota</taxon>
        <taxon>Agaricomycotina</taxon>
        <taxon>Agaricomycetes</taxon>
        <taxon>Agaricomycetidae</taxon>
        <taxon>Agaricales</taxon>
        <taxon>Marasmiineae</taxon>
        <taxon>Mycenaceae</taxon>
        <taxon>Mycena</taxon>
    </lineage>
</organism>
<proteinExistence type="predicted"/>
<reference evidence="1" key="1">
    <citation type="submission" date="2014-09" db="EMBL/GenBank/DDBJ databases">
        <title>Genome sequence of the luminous mushroom Mycena chlorophos for searching fungal bioluminescence genes.</title>
        <authorList>
            <person name="Tanaka Y."/>
            <person name="Kasuga D."/>
            <person name="Oba Y."/>
            <person name="Hase S."/>
            <person name="Sato K."/>
            <person name="Oba Y."/>
            <person name="Sakakibara Y."/>
        </authorList>
    </citation>
    <scope>NUCLEOTIDE SEQUENCE</scope>
</reference>
<feature type="non-terminal residue" evidence="1">
    <location>
        <position position="180"/>
    </location>
</feature>
<dbReference type="Proteomes" id="UP000815677">
    <property type="component" value="Unassembled WGS sequence"/>
</dbReference>
<keyword evidence="2" id="KW-1185">Reference proteome</keyword>
<accession>A0ABQ0LCY8</accession>
<dbReference type="EMBL" id="DF845041">
    <property type="protein sequence ID" value="GAT48916.1"/>
    <property type="molecule type" value="Genomic_DNA"/>
</dbReference>
<evidence type="ECO:0000313" key="1">
    <source>
        <dbReference type="EMBL" id="GAT48916.1"/>
    </source>
</evidence>
<name>A0ABQ0LCY8_MYCCL</name>
<protein>
    <submittedName>
        <fullName evidence="1">Uncharacterized protein</fullName>
    </submittedName>
</protein>
<evidence type="ECO:0000313" key="2">
    <source>
        <dbReference type="Proteomes" id="UP000815677"/>
    </source>
</evidence>